<comment type="caution">
    <text evidence="1">The sequence shown here is derived from an EMBL/GenBank/DDBJ whole genome shotgun (WGS) entry which is preliminary data.</text>
</comment>
<accession>A0A316DHV8</accession>
<sequence length="141" mass="16318">MKLLITSFTLIICFLLIPETLISQNQDDNIITIEEVYNNLIPNEISSTKNFINPTTNYKLIKTNQEVSILNNTIISDVIKDFKSEWEYIIFNEVTINEVEKDNILVTGIISGKKIEQGIVNHQYFQHTWLIQNGIVVKFLN</sequence>
<gene>
    <name evidence="1" type="ORF">LX78_02542</name>
</gene>
<dbReference type="RefSeq" id="WP_109683020.1">
    <property type="nucleotide sequence ID" value="NZ_QGGP01000007.1"/>
</dbReference>
<protein>
    <submittedName>
        <fullName evidence="1">Uncharacterized protein</fullName>
    </submittedName>
</protein>
<evidence type="ECO:0000313" key="2">
    <source>
        <dbReference type="Proteomes" id="UP000245430"/>
    </source>
</evidence>
<keyword evidence="2" id="KW-1185">Reference proteome</keyword>
<dbReference type="OrthoDB" id="1443468at2"/>
<dbReference type="AlphaFoldDB" id="A0A316DHV8"/>
<evidence type="ECO:0000313" key="1">
    <source>
        <dbReference type="EMBL" id="PWK17751.1"/>
    </source>
</evidence>
<dbReference type="Proteomes" id="UP000245430">
    <property type="component" value="Unassembled WGS sequence"/>
</dbReference>
<proteinExistence type="predicted"/>
<reference evidence="1 2" key="1">
    <citation type="submission" date="2018-05" db="EMBL/GenBank/DDBJ databases">
        <title>Genomic Encyclopedia of Archaeal and Bacterial Type Strains, Phase II (KMG-II): from individual species to whole genera.</title>
        <authorList>
            <person name="Goeker M."/>
        </authorList>
    </citation>
    <scope>NUCLEOTIDE SEQUENCE [LARGE SCALE GENOMIC DNA]</scope>
    <source>
        <strain evidence="1 2">DSM 22637</strain>
    </source>
</reference>
<dbReference type="EMBL" id="QGGP01000007">
    <property type="protein sequence ID" value="PWK17751.1"/>
    <property type="molecule type" value="Genomic_DNA"/>
</dbReference>
<name>A0A316DHV8_9FLAO</name>
<organism evidence="1 2">
    <name type="scientific">Xanthomarina spongicola</name>
    <dbReference type="NCBI Taxonomy" id="570520"/>
    <lineage>
        <taxon>Bacteria</taxon>
        <taxon>Pseudomonadati</taxon>
        <taxon>Bacteroidota</taxon>
        <taxon>Flavobacteriia</taxon>
        <taxon>Flavobacteriales</taxon>
        <taxon>Flavobacteriaceae</taxon>
        <taxon>Xanthomarina</taxon>
    </lineage>
</organism>